<feature type="region of interest" description="Disordered" evidence="7">
    <location>
        <begin position="87"/>
        <end position="168"/>
    </location>
</feature>
<protein>
    <recommendedName>
        <fullName evidence="6">Transcription repressor</fullName>
    </recommendedName>
    <alternativeName>
        <fullName evidence="6">Ovate family protein</fullName>
    </alternativeName>
</protein>
<dbReference type="Proteomes" id="UP001642360">
    <property type="component" value="Unassembled WGS sequence"/>
</dbReference>
<dbReference type="InterPro" id="IPR038933">
    <property type="entry name" value="Ovate"/>
</dbReference>
<evidence type="ECO:0000313" key="9">
    <source>
        <dbReference type="EMBL" id="CAK9161470.1"/>
    </source>
</evidence>
<evidence type="ECO:0000256" key="7">
    <source>
        <dbReference type="SAM" id="MobiDB-lite"/>
    </source>
</evidence>
<evidence type="ECO:0000256" key="6">
    <source>
        <dbReference type="RuleBase" id="RU367028"/>
    </source>
</evidence>
<evidence type="ECO:0000313" key="10">
    <source>
        <dbReference type="Proteomes" id="UP001642360"/>
    </source>
</evidence>
<dbReference type="PANTHER" id="PTHR33057">
    <property type="entry name" value="TRANSCRIPTION REPRESSOR OFP7-RELATED"/>
    <property type="match status" value="1"/>
</dbReference>
<dbReference type="Pfam" id="PF04844">
    <property type="entry name" value="Ovate"/>
    <property type="match status" value="1"/>
</dbReference>
<evidence type="ECO:0000256" key="4">
    <source>
        <dbReference type="ARBA" id="ARBA00023163"/>
    </source>
</evidence>
<evidence type="ECO:0000256" key="2">
    <source>
        <dbReference type="ARBA" id="ARBA00022491"/>
    </source>
</evidence>
<keyword evidence="2 6" id="KW-0678">Repressor</keyword>
<organism evidence="9 10">
    <name type="scientific">Ilex paraguariensis</name>
    <name type="common">yerba mate</name>
    <dbReference type="NCBI Taxonomy" id="185542"/>
    <lineage>
        <taxon>Eukaryota</taxon>
        <taxon>Viridiplantae</taxon>
        <taxon>Streptophyta</taxon>
        <taxon>Embryophyta</taxon>
        <taxon>Tracheophyta</taxon>
        <taxon>Spermatophyta</taxon>
        <taxon>Magnoliopsida</taxon>
        <taxon>eudicotyledons</taxon>
        <taxon>Gunneridae</taxon>
        <taxon>Pentapetalae</taxon>
        <taxon>asterids</taxon>
        <taxon>campanulids</taxon>
        <taxon>Aquifoliales</taxon>
        <taxon>Aquifoliaceae</taxon>
        <taxon>Ilex</taxon>
    </lineage>
</organism>
<dbReference type="GO" id="GO:0045892">
    <property type="term" value="P:negative regulation of DNA-templated transcription"/>
    <property type="evidence" value="ECO:0007669"/>
    <property type="project" value="UniProtKB-UniRule"/>
</dbReference>
<feature type="compositionally biased region" description="Low complexity" evidence="7">
    <location>
        <begin position="149"/>
        <end position="162"/>
    </location>
</feature>
<keyword evidence="10" id="KW-1185">Reference proteome</keyword>
<feature type="domain" description="OVATE" evidence="8">
    <location>
        <begin position="180"/>
        <end position="243"/>
    </location>
</feature>
<name>A0ABC8SX22_9AQUA</name>
<dbReference type="InterPro" id="IPR006458">
    <property type="entry name" value="Ovate_C"/>
</dbReference>
<reference evidence="9 10" key="1">
    <citation type="submission" date="2024-02" db="EMBL/GenBank/DDBJ databases">
        <authorList>
            <person name="Vignale AGUSTIN F."/>
            <person name="Sosa J E."/>
            <person name="Modenutti C."/>
        </authorList>
    </citation>
    <scope>NUCLEOTIDE SEQUENCE [LARGE SCALE GENOMIC DNA]</scope>
</reference>
<feature type="compositionally biased region" description="Basic and acidic residues" evidence="7">
    <location>
        <begin position="92"/>
        <end position="105"/>
    </location>
</feature>
<comment type="subcellular location">
    <subcellularLocation>
        <location evidence="1 6">Nucleus</location>
    </subcellularLocation>
</comment>
<evidence type="ECO:0000256" key="5">
    <source>
        <dbReference type="ARBA" id="ARBA00023242"/>
    </source>
</evidence>
<dbReference type="EMBL" id="CAUOFW020003691">
    <property type="protein sequence ID" value="CAK9161470.1"/>
    <property type="molecule type" value="Genomic_DNA"/>
</dbReference>
<evidence type="ECO:0000256" key="1">
    <source>
        <dbReference type="ARBA" id="ARBA00004123"/>
    </source>
</evidence>
<keyword evidence="3 6" id="KW-0805">Transcription regulation</keyword>
<evidence type="ECO:0000256" key="3">
    <source>
        <dbReference type="ARBA" id="ARBA00023015"/>
    </source>
</evidence>
<dbReference type="PANTHER" id="PTHR33057:SF117">
    <property type="entry name" value="TRANSCRIPTION REPRESSOR OFP14"/>
    <property type="match status" value="1"/>
</dbReference>
<accession>A0ABC8SX22</accession>
<dbReference type="AlphaFoldDB" id="A0ABC8SX22"/>
<dbReference type="PROSITE" id="PS51754">
    <property type="entry name" value="OVATE"/>
    <property type="match status" value="1"/>
</dbReference>
<comment type="function">
    <text evidence="6">Transcriptional repressor that regulates multiple aspects of plant growth and development.</text>
</comment>
<gene>
    <name evidence="9" type="ORF">ILEXP_LOCUS30276</name>
</gene>
<proteinExistence type="predicted"/>
<keyword evidence="5 6" id="KW-0539">Nucleus</keyword>
<comment type="caution">
    <text evidence="9">The sequence shown here is derived from an EMBL/GenBank/DDBJ whole genome shotgun (WGS) entry which is preliminary data.</text>
</comment>
<dbReference type="NCBIfam" id="TIGR01568">
    <property type="entry name" value="A_thal_3678"/>
    <property type="match status" value="1"/>
</dbReference>
<sequence length="254" mass="28629">MPKKLQKSLQDYLSKIKKPTTPQLDLPSKSLSSSISWIPRGCKRPRTLSFAVNPNEVEVHDNGDAATLEDIDRFLFQNFNSLYLKDDDEEEDHKKKDDQDVEEKSGGFIDPPPELRGSNRFFAVPGSSSSLMEEAGRSSMTASDDIGESSSTKTTTKTTTTTGESEDAKEVMGPDDFIAVLTYSQSPHCDFRQSMKEMIGAQMDHRGKVDWEFMEELLFCYLNLNDRKSYKYILSAFVDLIVILRQNSGEISIP</sequence>
<evidence type="ECO:0000259" key="8">
    <source>
        <dbReference type="PROSITE" id="PS51754"/>
    </source>
</evidence>
<keyword evidence="4 6" id="KW-0804">Transcription</keyword>
<dbReference type="GO" id="GO:0005634">
    <property type="term" value="C:nucleus"/>
    <property type="evidence" value="ECO:0007669"/>
    <property type="project" value="UniProtKB-SubCell"/>
</dbReference>